<evidence type="ECO:0000256" key="11">
    <source>
        <dbReference type="ARBA" id="ARBA00074372"/>
    </source>
</evidence>
<comment type="catalytic activity">
    <reaction evidence="5 15">
        <text>L-phenylalanyl-tRNA(Phe) + an N-terminal L-alpha-aminoacyl-[protein] = an N-terminal L-phenylalanyl-L-alpha-aminoacyl-[protein] + tRNA(Phe)</text>
        <dbReference type="Rhea" id="RHEA:43632"/>
        <dbReference type="Rhea" id="RHEA-COMP:9668"/>
        <dbReference type="Rhea" id="RHEA-COMP:9699"/>
        <dbReference type="Rhea" id="RHEA-COMP:10636"/>
        <dbReference type="Rhea" id="RHEA-COMP:10637"/>
        <dbReference type="ChEBI" id="CHEBI:78442"/>
        <dbReference type="ChEBI" id="CHEBI:78531"/>
        <dbReference type="ChEBI" id="CHEBI:78597"/>
        <dbReference type="ChEBI" id="CHEBI:83561"/>
        <dbReference type="EC" id="2.3.2.6"/>
    </reaction>
</comment>
<keyword evidence="3 15" id="KW-0808">Transferase</keyword>
<dbReference type="AlphaFoldDB" id="R4YMS5"/>
<comment type="catalytic activity">
    <reaction evidence="6 15">
        <text>N-terminal L-arginyl-[protein] + L-leucyl-tRNA(Leu) = N-terminal L-leucyl-L-arginyl-[protein] + tRNA(Leu) + H(+)</text>
        <dbReference type="Rhea" id="RHEA:50416"/>
        <dbReference type="Rhea" id="RHEA-COMP:9613"/>
        <dbReference type="Rhea" id="RHEA-COMP:9622"/>
        <dbReference type="Rhea" id="RHEA-COMP:12672"/>
        <dbReference type="Rhea" id="RHEA-COMP:12673"/>
        <dbReference type="ChEBI" id="CHEBI:15378"/>
        <dbReference type="ChEBI" id="CHEBI:64719"/>
        <dbReference type="ChEBI" id="CHEBI:78442"/>
        <dbReference type="ChEBI" id="CHEBI:78494"/>
        <dbReference type="ChEBI" id="CHEBI:133044"/>
        <dbReference type="EC" id="2.3.2.6"/>
    </reaction>
</comment>
<sequence length="239" mass="27391">MIDWLQEDLAPYFPDTKFAQEEPNGLLAAGGLLTPAWLIAAYRRGIFPWYDDDSPILWWSPAPRMVLKAEDFHLGRTVRKLMKKSDFKISCDLAFPDVIYQCAQPRDGEDGTWITEEMEQAYIHLHDNGISHSVECWSCSGELIGGLYGLQINKVFFGESMFSRKSNASKLVFAYFAQFLFDSGIIMIDCQMHSDHMAQFGASEIDRIEFETLLHDAVDQPLVINYPTFLTDNTEMRHE</sequence>
<dbReference type="GO" id="GO:0005737">
    <property type="term" value="C:cytoplasm"/>
    <property type="evidence" value="ECO:0007669"/>
    <property type="project" value="UniProtKB-SubCell"/>
</dbReference>
<evidence type="ECO:0000256" key="1">
    <source>
        <dbReference type="ARBA" id="ARBA00004496"/>
    </source>
</evidence>
<dbReference type="SUPFAM" id="SSF55729">
    <property type="entry name" value="Acyl-CoA N-acyltransferases (Nat)"/>
    <property type="match status" value="1"/>
</dbReference>
<dbReference type="PANTHER" id="PTHR30098">
    <property type="entry name" value="LEUCYL/PHENYLALANYL-TRNA--PROTEIN TRANSFERASE"/>
    <property type="match status" value="1"/>
</dbReference>
<dbReference type="STRING" id="698738.OLEAN_C18690"/>
<dbReference type="PANTHER" id="PTHR30098:SF2">
    <property type="entry name" value="LEUCYL_PHENYLALANYL-TRNA--PROTEIN TRANSFERASE"/>
    <property type="match status" value="1"/>
</dbReference>
<keyword evidence="2 15" id="KW-0963">Cytoplasm</keyword>
<keyword evidence="17" id="KW-1185">Reference proteome</keyword>
<dbReference type="PATRIC" id="fig|698738.3.peg.1935"/>
<dbReference type="Gene3D" id="3.30.70.3550">
    <property type="entry name" value="Leucyl/phenylalanyl-tRNA-protein transferase, N-terminal domain"/>
    <property type="match status" value="1"/>
</dbReference>
<evidence type="ECO:0000256" key="10">
    <source>
        <dbReference type="ARBA" id="ARBA00066767"/>
    </source>
</evidence>
<evidence type="ECO:0000256" key="4">
    <source>
        <dbReference type="ARBA" id="ARBA00023315"/>
    </source>
</evidence>
<evidence type="ECO:0000256" key="3">
    <source>
        <dbReference type="ARBA" id="ARBA00022679"/>
    </source>
</evidence>
<dbReference type="OrthoDB" id="9790282at2"/>
<dbReference type="InterPro" id="IPR042203">
    <property type="entry name" value="Leu/Phe-tRNA_Trfase_C"/>
</dbReference>
<evidence type="ECO:0000256" key="5">
    <source>
        <dbReference type="ARBA" id="ARBA00050607"/>
    </source>
</evidence>
<organism evidence="16 17">
    <name type="scientific">Oleispira antarctica RB-8</name>
    <dbReference type="NCBI Taxonomy" id="698738"/>
    <lineage>
        <taxon>Bacteria</taxon>
        <taxon>Pseudomonadati</taxon>
        <taxon>Pseudomonadota</taxon>
        <taxon>Gammaproteobacteria</taxon>
        <taxon>Oceanospirillales</taxon>
        <taxon>Oceanospirillaceae</taxon>
        <taxon>Oleispira</taxon>
    </lineage>
</organism>
<gene>
    <name evidence="15 16" type="primary">aat</name>
    <name evidence="16" type="ORF">OLEAN_C18690</name>
</gene>
<dbReference type="HOGENOM" id="CLU_075045_0_0_6"/>
<evidence type="ECO:0000313" key="16">
    <source>
        <dbReference type="EMBL" id="CCK76045.1"/>
    </source>
</evidence>
<evidence type="ECO:0000313" key="17">
    <source>
        <dbReference type="Proteomes" id="UP000032749"/>
    </source>
</evidence>
<comment type="catalytic activity">
    <reaction evidence="7 15">
        <text>N-terminal L-lysyl-[protein] + L-leucyl-tRNA(Leu) = N-terminal L-leucyl-L-lysyl-[protein] + tRNA(Leu) + H(+)</text>
        <dbReference type="Rhea" id="RHEA:12340"/>
        <dbReference type="Rhea" id="RHEA-COMP:9613"/>
        <dbReference type="Rhea" id="RHEA-COMP:9622"/>
        <dbReference type="Rhea" id="RHEA-COMP:12670"/>
        <dbReference type="Rhea" id="RHEA-COMP:12671"/>
        <dbReference type="ChEBI" id="CHEBI:15378"/>
        <dbReference type="ChEBI" id="CHEBI:65249"/>
        <dbReference type="ChEBI" id="CHEBI:78442"/>
        <dbReference type="ChEBI" id="CHEBI:78494"/>
        <dbReference type="ChEBI" id="CHEBI:133043"/>
        <dbReference type="EC" id="2.3.2.6"/>
    </reaction>
</comment>
<comment type="function">
    <text evidence="8 15">Functions in the N-end rule pathway of protein degradation where it conjugates Leu, Phe and, less efficiently, Met from aminoacyl-tRNAs to the N-termini of proteins containing an N-terminal arginine or lysine.</text>
</comment>
<dbReference type="InterPro" id="IPR042221">
    <property type="entry name" value="Leu/Phe-tRNA_Trfase_N"/>
</dbReference>
<evidence type="ECO:0000256" key="12">
    <source>
        <dbReference type="ARBA" id="ARBA00077136"/>
    </source>
</evidence>
<evidence type="ECO:0000256" key="8">
    <source>
        <dbReference type="ARBA" id="ARBA00054043"/>
    </source>
</evidence>
<evidence type="ECO:0000256" key="6">
    <source>
        <dbReference type="ARBA" id="ARBA00050652"/>
    </source>
</evidence>
<dbReference type="EC" id="2.3.2.6" evidence="10 15"/>
<dbReference type="Proteomes" id="UP000032749">
    <property type="component" value="Chromosome"/>
</dbReference>
<comment type="similarity">
    <text evidence="9 15">Belongs to the L/F-transferase family.</text>
</comment>
<evidence type="ECO:0000256" key="15">
    <source>
        <dbReference type="HAMAP-Rule" id="MF_00688"/>
    </source>
</evidence>
<evidence type="ECO:0000256" key="7">
    <source>
        <dbReference type="ARBA" id="ARBA00051538"/>
    </source>
</evidence>
<evidence type="ECO:0000256" key="13">
    <source>
        <dbReference type="ARBA" id="ARBA00077165"/>
    </source>
</evidence>
<evidence type="ECO:0000256" key="2">
    <source>
        <dbReference type="ARBA" id="ARBA00022490"/>
    </source>
</evidence>
<protein>
    <recommendedName>
        <fullName evidence="11 15">Leucyl/phenylalanyl-tRNA--protein transferase</fullName>
        <ecNumber evidence="10 15">2.3.2.6</ecNumber>
    </recommendedName>
    <alternativeName>
        <fullName evidence="12 15">L/F-transferase</fullName>
    </alternativeName>
    <alternativeName>
        <fullName evidence="13 15">Leucyltransferase</fullName>
    </alternativeName>
    <alternativeName>
        <fullName evidence="14 15">Phenyalanyltransferase</fullName>
    </alternativeName>
</protein>
<evidence type="ECO:0000256" key="14">
    <source>
        <dbReference type="ARBA" id="ARBA00083640"/>
    </source>
</evidence>
<dbReference type="InterPro" id="IPR004616">
    <property type="entry name" value="Leu/Phe-tRNA_Trfase"/>
</dbReference>
<comment type="subcellular location">
    <subcellularLocation>
        <location evidence="1 15">Cytoplasm</location>
    </subcellularLocation>
</comment>
<evidence type="ECO:0000256" key="9">
    <source>
        <dbReference type="ARBA" id="ARBA00061535"/>
    </source>
</evidence>
<dbReference type="HAMAP" id="MF_00688">
    <property type="entry name" value="Leu_Phe_trans"/>
    <property type="match status" value="1"/>
</dbReference>
<dbReference type="GO" id="GO:0030163">
    <property type="term" value="P:protein catabolic process"/>
    <property type="evidence" value="ECO:0007669"/>
    <property type="project" value="UniProtKB-UniRule"/>
</dbReference>
<accession>R4YMS5</accession>
<dbReference type="FunFam" id="3.30.70.3550:FF:000001">
    <property type="entry name" value="Leucyl/phenylalanyl-tRNA--protein transferase"/>
    <property type="match status" value="1"/>
</dbReference>
<dbReference type="KEGG" id="oai:OLEAN_C18690"/>
<keyword evidence="4 15" id="KW-0012">Acyltransferase</keyword>
<dbReference type="EMBL" id="FO203512">
    <property type="protein sequence ID" value="CCK76045.1"/>
    <property type="molecule type" value="Genomic_DNA"/>
</dbReference>
<proteinExistence type="inferred from homology"/>
<reference evidence="16 17" key="1">
    <citation type="journal article" date="2013" name="Nat. Commun.">
        <title>Genome sequence and functional genomic analysis of the oil-degrading bacterium Oleispira antarctica.</title>
        <authorList>
            <person name="Kube M."/>
            <person name="Chernikova T.N."/>
            <person name="Al-Ramahi Y."/>
            <person name="Beloqui A."/>
            <person name="Lopez-Cortez N."/>
            <person name="Guazzaroni M.E."/>
            <person name="Heipieper H.J."/>
            <person name="Klages S."/>
            <person name="Kotsyurbenko O.R."/>
            <person name="Langer I."/>
            <person name="Nechitaylo T.Y."/>
            <person name="Lunsdorf H."/>
            <person name="Fernandez M."/>
            <person name="Juarez S."/>
            <person name="Ciordia S."/>
            <person name="Singer A."/>
            <person name="Kagan O."/>
            <person name="Egorova O."/>
            <person name="Petit P.A."/>
            <person name="Stogios P."/>
            <person name="Kim Y."/>
            <person name="Tchigvintsev A."/>
            <person name="Flick R."/>
            <person name="Denaro R."/>
            <person name="Genovese M."/>
            <person name="Albar J.P."/>
            <person name="Reva O.N."/>
            <person name="Martinez-Gomariz M."/>
            <person name="Tran H."/>
            <person name="Ferrer M."/>
            <person name="Savchenko A."/>
            <person name="Yakunin A.F."/>
            <person name="Yakimov M.M."/>
            <person name="Golyshina O.V."/>
            <person name="Reinhardt R."/>
            <person name="Golyshin P.N."/>
        </authorList>
    </citation>
    <scope>NUCLEOTIDE SEQUENCE [LARGE SCALE GENOMIC DNA]</scope>
</reference>
<dbReference type="Gene3D" id="3.40.630.70">
    <property type="entry name" value="Leucyl/phenylalanyl-tRNA-protein transferase, C-terminal domain"/>
    <property type="match status" value="1"/>
</dbReference>
<name>R4YMS5_OLEAN</name>
<dbReference type="InterPro" id="IPR016181">
    <property type="entry name" value="Acyl_CoA_acyltransferase"/>
</dbReference>
<dbReference type="Pfam" id="PF03588">
    <property type="entry name" value="Leu_Phe_trans"/>
    <property type="match status" value="1"/>
</dbReference>
<dbReference type="NCBIfam" id="TIGR00667">
    <property type="entry name" value="aat"/>
    <property type="match status" value="1"/>
</dbReference>
<dbReference type="GO" id="GO:0008914">
    <property type="term" value="F:leucyl-tRNA--protein transferase activity"/>
    <property type="evidence" value="ECO:0007669"/>
    <property type="project" value="UniProtKB-UniRule"/>
</dbReference>